<evidence type="ECO:0000313" key="3">
    <source>
        <dbReference type="EMBL" id="SUA50421.1"/>
    </source>
</evidence>
<feature type="transmembrane region" description="Helical" evidence="1">
    <location>
        <begin position="166"/>
        <end position="186"/>
    </location>
</feature>
<dbReference type="Pfam" id="PF02592">
    <property type="entry name" value="Vut_1"/>
    <property type="match status" value="1"/>
</dbReference>
<dbReference type="Proteomes" id="UP000594903">
    <property type="component" value="Chromosome"/>
</dbReference>
<dbReference type="EMBL" id="UGSB01000001">
    <property type="protein sequence ID" value="SUA50421.1"/>
    <property type="molecule type" value="Genomic_DNA"/>
</dbReference>
<evidence type="ECO:0000256" key="1">
    <source>
        <dbReference type="HAMAP-Rule" id="MF_02088"/>
    </source>
</evidence>
<keyword evidence="1" id="KW-0812">Transmembrane</keyword>
<accession>A0A378XCV9</accession>
<proteinExistence type="inferred from homology"/>
<reference evidence="3 4" key="1">
    <citation type="submission" date="2018-06" db="EMBL/GenBank/DDBJ databases">
        <authorList>
            <consortium name="Pathogen Informatics"/>
            <person name="Doyle S."/>
        </authorList>
    </citation>
    <scope>NUCLEOTIDE SEQUENCE [LARGE SCALE GENOMIC DNA]</scope>
    <source>
        <strain evidence="3 4">NCTC11997</strain>
    </source>
</reference>
<dbReference type="RefSeq" id="WP_018574932.1">
    <property type="nucleotide sequence ID" value="NZ_CP065725.1"/>
</dbReference>
<organism evidence="3 4">
    <name type="scientific">Oligella ureolytica</name>
    <dbReference type="NCBI Taxonomy" id="90244"/>
    <lineage>
        <taxon>Bacteria</taxon>
        <taxon>Pseudomonadati</taxon>
        <taxon>Pseudomonadota</taxon>
        <taxon>Betaproteobacteria</taxon>
        <taxon>Burkholderiales</taxon>
        <taxon>Alcaligenaceae</taxon>
        <taxon>Oligella</taxon>
    </lineage>
</organism>
<keyword evidence="1" id="KW-0997">Cell inner membrane</keyword>
<feature type="transmembrane region" description="Helical" evidence="1">
    <location>
        <begin position="79"/>
        <end position="95"/>
    </location>
</feature>
<keyword evidence="1" id="KW-0813">Transport</keyword>
<dbReference type="STRING" id="1122619.GCA_000373745_01758"/>
<evidence type="ECO:0000313" key="2">
    <source>
        <dbReference type="EMBL" id="QPT40213.1"/>
    </source>
</evidence>
<comment type="similarity">
    <text evidence="1">Belongs to the vitamin uptake transporter (VUT/ECF) (TC 2.A.88) family. Q precursor transporter subfamily.</text>
</comment>
<protein>
    <recommendedName>
        <fullName evidence="1">Probable queuosine precursor transporter</fullName>
        <shortName evidence="1">Q precursor transporter</shortName>
    </recommendedName>
</protein>
<dbReference type="HAMAP" id="MF_02088">
    <property type="entry name" value="Q_prec_transport"/>
    <property type="match status" value="1"/>
</dbReference>
<feature type="transmembrane region" description="Helical" evidence="1">
    <location>
        <begin position="20"/>
        <end position="40"/>
    </location>
</feature>
<keyword evidence="1" id="KW-1133">Transmembrane helix</keyword>
<dbReference type="GO" id="GO:0005886">
    <property type="term" value="C:plasma membrane"/>
    <property type="evidence" value="ECO:0007669"/>
    <property type="project" value="UniProtKB-SubCell"/>
</dbReference>
<feature type="transmembrane region" description="Helical" evidence="1">
    <location>
        <begin position="126"/>
        <end position="146"/>
    </location>
</feature>
<dbReference type="NCBIfam" id="TIGR00697">
    <property type="entry name" value="queuosine precursor transporter"/>
    <property type="match status" value="2"/>
</dbReference>
<keyword evidence="1" id="KW-1003">Cell membrane</keyword>
<dbReference type="PANTHER" id="PTHR34300">
    <property type="entry name" value="QUEUOSINE PRECURSOR TRANSPORTER-RELATED"/>
    <property type="match status" value="1"/>
</dbReference>
<evidence type="ECO:0000313" key="4">
    <source>
        <dbReference type="Proteomes" id="UP000254603"/>
    </source>
</evidence>
<keyword evidence="1" id="KW-0472">Membrane</keyword>
<gene>
    <name evidence="3" type="primary">yhhQ</name>
    <name evidence="2" type="ORF">I6G29_00795</name>
    <name evidence="3" type="ORF">NCTC11997_00195</name>
</gene>
<sequence>MDHSPDIHIKAIEFEPLANYQRIIALVIMCSLVAASNYFVQPQFHINEWLTIGALTYPITFLVTDLLNRRFGPQAARRIVYWGFAAALIVSIFLSTPRIAIASASAFLVAHVLDIYVFNRLRQRSWWLAPMVAGVLASIIDTYVFFATSFIGTPVPWVTLALGDSIIKVGLSLLLLAPFRALMWNLGAQKN</sequence>
<dbReference type="PANTHER" id="PTHR34300:SF1">
    <property type="entry name" value="QUEUOSINE PRECURSOR TRANSPORTER"/>
    <property type="match status" value="1"/>
</dbReference>
<feature type="transmembrane region" description="Helical" evidence="1">
    <location>
        <begin position="101"/>
        <end position="119"/>
    </location>
</feature>
<keyword evidence="5" id="KW-1185">Reference proteome</keyword>
<dbReference type="EMBL" id="CP065725">
    <property type="protein sequence ID" value="QPT40213.1"/>
    <property type="molecule type" value="Genomic_DNA"/>
</dbReference>
<evidence type="ECO:0000313" key="5">
    <source>
        <dbReference type="Proteomes" id="UP000594903"/>
    </source>
</evidence>
<dbReference type="InterPro" id="IPR003744">
    <property type="entry name" value="YhhQ"/>
</dbReference>
<dbReference type="AlphaFoldDB" id="A0A378XCV9"/>
<comment type="subcellular location">
    <subcellularLocation>
        <location evidence="1">Cell inner membrane</location>
        <topology evidence="1">Multi-pass membrane protein</topology>
    </subcellularLocation>
</comment>
<dbReference type="GO" id="GO:0022857">
    <property type="term" value="F:transmembrane transporter activity"/>
    <property type="evidence" value="ECO:0007669"/>
    <property type="project" value="UniProtKB-UniRule"/>
</dbReference>
<comment type="function">
    <text evidence="1">Involved in the import of queuosine (Q) precursors, required for Q precursor salvage.</text>
</comment>
<dbReference type="OrthoDB" id="7065604at2"/>
<name>A0A378XCV9_9BURK</name>
<dbReference type="Proteomes" id="UP000254603">
    <property type="component" value="Unassembled WGS sequence"/>
</dbReference>
<reference evidence="2 5" key="2">
    <citation type="submission" date="2020-12" db="EMBL/GenBank/DDBJ databases">
        <title>FDA dAtabase for Regulatory Grade micrObial Sequences (FDA-ARGOS): Supporting development and validation of Infectious Disease Dx tests.</title>
        <authorList>
            <person name="Sproer C."/>
            <person name="Gronow S."/>
            <person name="Severitt S."/>
            <person name="Schroder I."/>
            <person name="Tallon L."/>
            <person name="Sadzewicz L."/>
            <person name="Zhao X."/>
            <person name="Boylan J."/>
            <person name="Ott S."/>
            <person name="Bowen H."/>
            <person name="Vavikolanu K."/>
            <person name="Mehta A."/>
            <person name="Aluvathingal J."/>
            <person name="Nadendla S."/>
            <person name="Lowell S."/>
            <person name="Myers T."/>
            <person name="Yan Y."/>
            <person name="Sichtig H."/>
        </authorList>
    </citation>
    <scope>NUCLEOTIDE SEQUENCE [LARGE SCALE GENOMIC DNA]</scope>
    <source>
        <strain evidence="2 5">FDAARGOS_872</strain>
    </source>
</reference>